<keyword evidence="3" id="KW-1185">Reference proteome</keyword>
<dbReference type="Proteomes" id="UP000190285">
    <property type="component" value="Unassembled WGS sequence"/>
</dbReference>
<accession>A0A1T5J3J0</accession>
<keyword evidence="1" id="KW-0472">Membrane</keyword>
<dbReference type="STRING" id="36842.SAMN02194393_00877"/>
<keyword evidence="1" id="KW-0812">Transmembrane</keyword>
<organism evidence="2 3">
    <name type="scientific">Maledivibacter halophilus</name>
    <dbReference type="NCBI Taxonomy" id="36842"/>
    <lineage>
        <taxon>Bacteria</taxon>
        <taxon>Bacillati</taxon>
        <taxon>Bacillota</taxon>
        <taxon>Clostridia</taxon>
        <taxon>Peptostreptococcales</taxon>
        <taxon>Caminicellaceae</taxon>
        <taxon>Maledivibacter</taxon>
    </lineage>
</organism>
<proteinExistence type="predicted"/>
<gene>
    <name evidence="2" type="ORF">SAMN02194393_00877</name>
</gene>
<reference evidence="2 3" key="1">
    <citation type="submission" date="2017-02" db="EMBL/GenBank/DDBJ databases">
        <authorList>
            <person name="Peterson S.W."/>
        </authorList>
    </citation>
    <scope>NUCLEOTIDE SEQUENCE [LARGE SCALE GENOMIC DNA]</scope>
    <source>
        <strain evidence="2 3">M1</strain>
    </source>
</reference>
<dbReference type="EMBL" id="FUZT01000002">
    <property type="protein sequence ID" value="SKC45758.1"/>
    <property type="molecule type" value="Genomic_DNA"/>
</dbReference>
<feature type="transmembrane region" description="Helical" evidence="1">
    <location>
        <begin position="112"/>
        <end position="135"/>
    </location>
</feature>
<dbReference type="RefSeq" id="WP_079489648.1">
    <property type="nucleotide sequence ID" value="NZ_FUZT01000002.1"/>
</dbReference>
<feature type="transmembrane region" description="Helical" evidence="1">
    <location>
        <begin position="12"/>
        <end position="33"/>
    </location>
</feature>
<feature type="transmembrane region" description="Helical" evidence="1">
    <location>
        <begin position="147"/>
        <end position="168"/>
    </location>
</feature>
<feature type="transmembrane region" description="Helical" evidence="1">
    <location>
        <begin position="183"/>
        <end position="201"/>
    </location>
</feature>
<protein>
    <submittedName>
        <fullName evidence="2">Uncharacterized protein</fullName>
    </submittedName>
</protein>
<dbReference type="AlphaFoldDB" id="A0A1T5J3J0"/>
<dbReference type="OrthoDB" id="1950876at2"/>
<feature type="transmembrane region" description="Helical" evidence="1">
    <location>
        <begin position="45"/>
        <end position="64"/>
    </location>
</feature>
<evidence type="ECO:0000313" key="3">
    <source>
        <dbReference type="Proteomes" id="UP000190285"/>
    </source>
</evidence>
<evidence type="ECO:0000313" key="2">
    <source>
        <dbReference type="EMBL" id="SKC45758.1"/>
    </source>
</evidence>
<feature type="transmembrane region" description="Helical" evidence="1">
    <location>
        <begin position="213"/>
        <end position="231"/>
    </location>
</feature>
<feature type="transmembrane region" description="Helical" evidence="1">
    <location>
        <begin position="85"/>
        <end position="106"/>
    </location>
</feature>
<name>A0A1T5J3J0_9FIRM</name>
<evidence type="ECO:0000256" key="1">
    <source>
        <dbReference type="SAM" id="Phobius"/>
    </source>
</evidence>
<sequence length="256" mass="29668">MNKISNRNLIILLTYILILSVVLIGYLFMVAYQREGYDPQVYNSAYLYFVILQFVFFTIFLPLWDDVNIKIGNTKNEFLSIYISMLLEVIIFSLASIPHILTIFILGHLKGINFILPLIIQIFWGMVLLSLREYLNIKYKIKNLKSFILILFIFTLIILSTVFLYFYIEYKSLVVITLYNEGFPGIFFINPLLAIGGLLYSQIGGGNYLGNSPLIINILFSIFITIIFNILRVREIFKTGVNEYEKKENNTGIKEA</sequence>
<keyword evidence="1" id="KW-1133">Transmembrane helix</keyword>